<evidence type="ECO:0000313" key="2">
    <source>
        <dbReference type="Proteomes" id="UP001500298"/>
    </source>
</evidence>
<dbReference type="Proteomes" id="UP001500298">
    <property type="component" value="Unassembled WGS sequence"/>
</dbReference>
<evidence type="ECO:0008006" key="3">
    <source>
        <dbReference type="Google" id="ProtNLM"/>
    </source>
</evidence>
<dbReference type="EMBL" id="BAABJX010000009">
    <property type="protein sequence ID" value="GAA4823369.1"/>
    <property type="molecule type" value="Genomic_DNA"/>
</dbReference>
<evidence type="ECO:0000313" key="1">
    <source>
        <dbReference type="EMBL" id="GAA4823369.1"/>
    </source>
</evidence>
<gene>
    <name evidence="1" type="ORF">GCM10023331_04800</name>
</gene>
<comment type="caution">
    <text evidence="1">The sequence shown here is derived from an EMBL/GenBank/DDBJ whole genome shotgun (WGS) entry which is preliminary data.</text>
</comment>
<organism evidence="1 2">
    <name type="scientific">Algivirga pacifica</name>
    <dbReference type="NCBI Taxonomy" id="1162670"/>
    <lineage>
        <taxon>Bacteria</taxon>
        <taxon>Pseudomonadati</taxon>
        <taxon>Bacteroidota</taxon>
        <taxon>Cytophagia</taxon>
        <taxon>Cytophagales</taxon>
        <taxon>Flammeovirgaceae</taxon>
        <taxon>Algivirga</taxon>
    </lineage>
</organism>
<dbReference type="RefSeq" id="WP_345368897.1">
    <property type="nucleotide sequence ID" value="NZ_BAABJX010000009.1"/>
</dbReference>
<reference evidence="2" key="1">
    <citation type="journal article" date="2019" name="Int. J. Syst. Evol. Microbiol.">
        <title>The Global Catalogue of Microorganisms (GCM) 10K type strain sequencing project: providing services to taxonomists for standard genome sequencing and annotation.</title>
        <authorList>
            <consortium name="The Broad Institute Genomics Platform"/>
            <consortium name="The Broad Institute Genome Sequencing Center for Infectious Disease"/>
            <person name="Wu L."/>
            <person name="Ma J."/>
        </authorList>
    </citation>
    <scope>NUCLEOTIDE SEQUENCE [LARGE SCALE GENOMIC DNA]</scope>
    <source>
        <strain evidence="2">JCM 18326</strain>
    </source>
</reference>
<name>A0ABP9D0Q1_9BACT</name>
<accession>A0ABP9D0Q1</accession>
<protein>
    <recommendedName>
        <fullName evidence="3">HPt domain-containing protein</fullName>
    </recommendedName>
</protein>
<proteinExistence type="predicted"/>
<sequence length="119" mass="14039">MKNIIKEKQIDVKLFSKDVPNMNKQETAHFVKLLIKGLKEIESTFQLAMKDNNSQLLRSLKHKMKTMFHLLNEQMLLDVLDEAIELMERNPNNIRTQLIDLQEEIESRCRILIAGLEDY</sequence>
<keyword evidence="2" id="KW-1185">Reference proteome</keyword>